<gene>
    <name evidence="8" type="ORF">EHS24_006709</name>
</gene>
<evidence type="ECO:0000256" key="5">
    <source>
        <dbReference type="SAM" id="MobiDB-lite"/>
    </source>
</evidence>
<dbReference type="RefSeq" id="XP_028478564.1">
    <property type="nucleotide sequence ID" value="XM_028622112.1"/>
</dbReference>
<keyword evidence="9" id="KW-1185">Reference proteome</keyword>
<name>A0A427Y1T2_9TREE</name>
<feature type="compositionally biased region" description="Polar residues" evidence="5">
    <location>
        <begin position="225"/>
        <end position="241"/>
    </location>
</feature>
<dbReference type="InterPro" id="IPR051694">
    <property type="entry name" value="Immunoregulatory_rcpt-like"/>
</dbReference>
<proteinExistence type="predicted"/>
<reference evidence="8 9" key="1">
    <citation type="submission" date="2018-11" db="EMBL/GenBank/DDBJ databases">
        <title>Genome sequence of Apiotrichum porosum DSM 27194.</title>
        <authorList>
            <person name="Aliyu H."/>
            <person name="Gorte O."/>
            <person name="Ochsenreither K."/>
        </authorList>
    </citation>
    <scope>NUCLEOTIDE SEQUENCE [LARGE SCALE GENOMIC DNA]</scope>
    <source>
        <strain evidence="8 9">DSM 27194</strain>
    </source>
</reference>
<evidence type="ECO:0000256" key="6">
    <source>
        <dbReference type="SAM" id="Phobius"/>
    </source>
</evidence>
<evidence type="ECO:0000313" key="9">
    <source>
        <dbReference type="Proteomes" id="UP000279236"/>
    </source>
</evidence>
<feature type="compositionally biased region" description="Polar residues" evidence="5">
    <location>
        <begin position="356"/>
        <end position="387"/>
    </location>
</feature>
<evidence type="ECO:0000256" key="3">
    <source>
        <dbReference type="ARBA" id="ARBA00022989"/>
    </source>
</evidence>
<dbReference type="STRING" id="105984.A0A427Y1T2"/>
<keyword evidence="3 6" id="KW-1133">Transmembrane helix</keyword>
<dbReference type="OrthoDB" id="2591431at2759"/>
<evidence type="ECO:0000256" key="7">
    <source>
        <dbReference type="SAM" id="SignalP"/>
    </source>
</evidence>
<keyword evidence="2 6" id="KW-0812">Transmembrane</keyword>
<dbReference type="GeneID" id="39591252"/>
<dbReference type="PANTHER" id="PTHR15549">
    <property type="entry name" value="PAIRED IMMUNOGLOBULIN-LIKE TYPE 2 RECEPTOR"/>
    <property type="match status" value="1"/>
</dbReference>
<keyword evidence="4 6" id="KW-0472">Membrane</keyword>
<feature type="transmembrane region" description="Helical" evidence="6">
    <location>
        <begin position="269"/>
        <end position="292"/>
    </location>
</feature>
<evidence type="ECO:0008006" key="10">
    <source>
        <dbReference type="Google" id="ProtNLM"/>
    </source>
</evidence>
<evidence type="ECO:0000256" key="1">
    <source>
        <dbReference type="ARBA" id="ARBA00004167"/>
    </source>
</evidence>
<feature type="signal peptide" evidence="7">
    <location>
        <begin position="1"/>
        <end position="20"/>
    </location>
</feature>
<dbReference type="GO" id="GO:0016020">
    <property type="term" value="C:membrane"/>
    <property type="evidence" value="ECO:0007669"/>
    <property type="project" value="UniProtKB-SubCell"/>
</dbReference>
<feature type="region of interest" description="Disordered" evidence="5">
    <location>
        <begin position="356"/>
        <end position="474"/>
    </location>
</feature>
<evidence type="ECO:0000256" key="2">
    <source>
        <dbReference type="ARBA" id="ARBA00022692"/>
    </source>
</evidence>
<keyword evidence="7" id="KW-0732">Signal</keyword>
<evidence type="ECO:0000256" key="4">
    <source>
        <dbReference type="ARBA" id="ARBA00023136"/>
    </source>
</evidence>
<dbReference type="AlphaFoldDB" id="A0A427Y1T2"/>
<dbReference type="EMBL" id="RSCE01000003">
    <property type="protein sequence ID" value="RSH85116.1"/>
    <property type="molecule type" value="Genomic_DNA"/>
</dbReference>
<dbReference type="GO" id="GO:0071944">
    <property type="term" value="C:cell periphery"/>
    <property type="evidence" value="ECO:0007669"/>
    <property type="project" value="UniProtKB-ARBA"/>
</dbReference>
<organism evidence="8 9">
    <name type="scientific">Apiotrichum porosum</name>
    <dbReference type="NCBI Taxonomy" id="105984"/>
    <lineage>
        <taxon>Eukaryota</taxon>
        <taxon>Fungi</taxon>
        <taxon>Dikarya</taxon>
        <taxon>Basidiomycota</taxon>
        <taxon>Agaricomycotina</taxon>
        <taxon>Tremellomycetes</taxon>
        <taxon>Trichosporonales</taxon>
        <taxon>Trichosporonaceae</taxon>
        <taxon>Apiotrichum</taxon>
    </lineage>
</organism>
<dbReference type="Proteomes" id="UP000279236">
    <property type="component" value="Unassembled WGS sequence"/>
</dbReference>
<sequence length="474" mass="50065">MRSAFQIAVACLAATQSVWGYQFRVLDSSTMYECGAVALEWTAGGTPPFSVSVFGNYSTVDVEQIPPSAVNSDGSGAYNFTLKYAASVQLMFVMSDQTAWGSGGTSGLYPVAVGPSGISCAQVTATPPWLWGDTPSDGLLPQCSSIVFDWSKEEQGKSNVVYPPVLWQAAVAGGSALQFNSTGTDTNVSFLADIPEGARVLFAAWDAQGRQGGVSELITIQKGSSSCMNSNSPTTSNVPWPSTTAGGGGSTQTGNQTGTVSPNKLSTGAIVGIAVGGAVVILALVAVLIWLCCRWKDSKRQRAREDNANVDLYDTNNCQEGPLMSYMYPEQGATISPFVGGQPGHLQNNSQQHMWDPATQASSTHLSADPSTDRISQQLSQGSHNMRSTISSSETSHSNNSQSGLLAKARMAAQNPDSSNPDHDFQQPSTAVPSGGFRRHEDAGSLQPALAEEEAEVEELPPNYNPQWDGTMPR</sequence>
<feature type="region of interest" description="Disordered" evidence="5">
    <location>
        <begin position="225"/>
        <end position="260"/>
    </location>
</feature>
<feature type="chain" id="PRO_5019176841" description="Mid2 domain-containing protein" evidence="7">
    <location>
        <begin position="21"/>
        <end position="474"/>
    </location>
</feature>
<evidence type="ECO:0000313" key="8">
    <source>
        <dbReference type="EMBL" id="RSH85116.1"/>
    </source>
</evidence>
<comment type="caution">
    <text evidence="8">The sequence shown here is derived from an EMBL/GenBank/DDBJ whole genome shotgun (WGS) entry which is preliminary data.</text>
</comment>
<protein>
    <recommendedName>
        <fullName evidence="10">Mid2 domain-containing protein</fullName>
    </recommendedName>
</protein>
<feature type="compositionally biased region" description="Low complexity" evidence="5">
    <location>
        <begin position="388"/>
        <end position="403"/>
    </location>
</feature>
<comment type="subcellular location">
    <subcellularLocation>
        <location evidence="1">Membrane</location>
        <topology evidence="1">Single-pass membrane protein</topology>
    </subcellularLocation>
</comment>
<accession>A0A427Y1T2</accession>